<comment type="caution">
    <text evidence="8">The sequence shown here is derived from an EMBL/GenBank/DDBJ whole genome shotgun (WGS) entry which is preliminary data.</text>
</comment>
<evidence type="ECO:0000259" key="6">
    <source>
        <dbReference type="Pfam" id="PF05175"/>
    </source>
</evidence>
<feature type="binding site" evidence="5">
    <location>
        <begin position="184"/>
        <end position="187"/>
    </location>
    <ligand>
        <name>substrate</name>
    </ligand>
</feature>
<dbReference type="InterPro" id="IPR004556">
    <property type="entry name" value="HemK-like"/>
</dbReference>
<gene>
    <name evidence="5 8" type="primary">prmC</name>
    <name evidence="8" type="ORF">H9807_04995</name>
</gene>
<dbReference type="InterPro" id="IPR002052">
    <property type="entry name" value="DNA_methylase_N6_adenine_CS"/>
</dbReference>
<dbReference type="InterPro" id="IPR040758">
    <property type="entry name" value="PrmC_N"/>
</dbReference>
<dbReference type="PANTHER" id="PTHR18895:SF74">
    <property type="entry name" value="MTRF1L RELEASE FACTOR GLUTAMINE METHYLTRANSFERASE"/>
    <property type="match status" value="1"/>
</dbReference>
<accession>A0A9D2KCF4</accession>
<feature type="domain" description="Methyltransferase small" evidence="6">
    <location>
        <begin position="101"/>
        <end position="192"/>
    </location>
</feature>
<evidence type="ECO:0000313" key="8">
    <source>
        <dbReference type="EMBL" id="HIZ91459.1"/>
    </source>
</evidence>
<sequence>MNKTIAYIRSRLQPYYPAEEVAALSRVVCCDLLGQAPVDYYLGKDMVLSPKKKQELEDILLRLSRFEPLQYIEGRAVFLGREFQVAPGVLIPRPETEELVELMLKEIPSDARILDVGTGSGCIAVSLAKELPHASVTAWDVSPEALCVARANACKLQAEVRFVECDVLTYLPDTDERYDVIVSNPPYITESEKCDMEPNVLQWEPSLALFVPDDDPLRFYRRIAALGCTMLNEGGRLYFEINRSMGSGMEEMLIEMDYVNVRVMKDLSQNDRFVIAEK</sequence>
<evidence type="ECO:0000256" key="3">
    <source>
        <dbReference type="ARBA" id="ARBA00022691"/>
    </source>
</evidence>
<evidence type="ECO:0000256" key="4">
    <source>
        <dbReference type="ARBA" id="ARBA00048391"/>
    </source>
</evidence>
<dbReference type="Pfam" id="PF05175">
    <property type="entry name" value="MTS"/>
    <property type="match status" value="1"/>
</dbReference>
<reference evidence="8" key="1">
    <citation type="journal article" date="2021" name="PeerJ">
        <title>Extensive microbial diversity within the chicken gut microbiome revealed by metagenomics and culture.</title>
        <authorList>
            <person name="Gilroy R."/>
            <person name="Ravi A."/>
            <person name="Getino M."/>
            <person name="Pursley I."/>
            <person name="Horton D.L."/>
            <person name="Alikhan N.F."/>
            <person name="Baker D."/>
            <person name="Gharbi K."/>
            <person name="Hall N."/>
            <person name="Watson M."/>
            <person name="Adriaenssens E.M."/>
            <person name="Foster-Nyarko E."/>
            <person name="Jarju S."/>
            <person name="Secka A."/>
            <person name="Antonio M."/>
            <person name="Oren A."/>
            <person name="Chaudhuri R.R."/>
            <person name="La Ragione R."/>
            <person name="Hildebrand F."/>
            <person name="Pallen M.J."/>
        </authorList>
    </citation>
    <scope>NUCLEOTIDE SEQUENCE</scope>
    <source>
        <strain evidence="8">CHK118-2852</strain>
    </source>
</reference>
<keyword evidence="2 5" id="KW-0808">Transferase</keyword>
<feature type="binding site" evidence="5">
    <location>
        <position position="184"/>
    </location>
    <ligand>
        <name>S-adenosyl-L-methionine</name>
        <dbReference type="ChEBI" id="CHEBI:59789"/>
    </ligand>
</feature>
<dbReference type="EC" id="2.1.1.297" evidence="5"/>
<name>A0A9D2KCF4_9BACE</name>
<feature type="domain" description="Release factor glutamine methyltransferase N-terminal" evidence="7">
    <location>
        <begin position="6"/>
        <end position="74"/>
    </location>
</feature>
<organism evidence="8 9">
    <name type="scientific">Candidatus Bacteroides merdavium</name>
    <dbReference type="NCBI Taxonomy" id="2838472"/>
    <lineage>
        <taxon>Bacteria</taxon>
        <taxon>Pseudomonadati</taxon>
        <taxon>Bacteroidota</taxon>
        <taxon>Bacteroidia</taxon>
        <taxon>Bacteroidales</taxon>
        <taxon>Bacteroidaceae</taxon>
        <taxon>Bacteroides</taxon>
    </lineage>
</organism>
<dbReference type="EMBL" id="DXAV01000041">
    <property type="protein sequence ID" value="HIZ91459.1"/>
    <property type="molecule type" value="Genomic_DNA"/>
</dbReference>
<dbReference type="PANTHER" id="PTHR18895">
    <property type="entry name" value="HEMK METHYLTRANSFERASE"/>
    <property type="match status" value="1"/>
</dbReference>
<keyword evidence="1 5" id="KW-0489">Methyltransferase</keyword>
<dbReference type="GO" id="GO:0102559">
    <property type="term" value="F:peptide chain release factor N(5)-glutamine methyltransferase activity"/>
    <property type="evidence" value="ECO:0007669"/>
    <property type="project" value="UniProtKB-EC"/>
</dbReference>
<comment type="caution">
    <text evidence="5">Lacks conserved residue(s) required for the propagation of feature annotation.</text>
</comment>
<dbReference type="NCBIfam" id="TIGR00536">
    <property type="entry name" value="hemK_fam"/>
    <property type="match status" value="1"/>
</dbReference>
<protein>
    <recommendedName>
        <fullName evidence="5">Release factor glutamine methyltransferase</fullName>
        <shortName evidence="5">RF MTase</shortName>
        <ecNumber evidence="5">2.1.1.297</ecNumber>
    </recommendedName>
    <alternativeName>
        <fullName evidence="5">N5-glutamine methyltransferase PrmC</fullName>
    </alternativeName>
    <alternativeName>
        <fullName evidence="5">Protein-(glutamine-N5) MTase PrmC</fullName>
    </alternativeName>
    <alternativeName>
        <fullName evidence="5">Protein-glutamine N-methyltransferase PrmC</fullName>
    </alternativeName>
</protein>
<dbReference type="PROSITE" id="PS00092">
    <property type="entry name" value="N6_MTASE"/>
    <property type="match status" value="1"/>
</dbReference>
<evidence type="ECO:0000256" key="5">
    <source>
        <dbReference type="HAMAP-Rule" id="MF_02126"/>
    </source>
</evidence>
<dbReference type="Gene3D" id="1.10.8.10">
    <property type="entry name" value="DNA helicase RuvA subunit, C-terminal domain"/>
    <property type="match status" value="1"/>
</dbReference>
<reference evidence="8" key="2">
    <citation type="submission" date="2021-04" db="EMBL/GenBank/DDBJ databases">
        <authorList>
            <person name="Gilroy R."/>
        </authorList>
    </citation>
    <scope>NUCLEOTIDE SEQUENCE</scope>
    <source>
        <strain evidence="8">CHK118-2852</strain>
    </source>
</reference>
<dbReference type="GO" id="GO:0032259">
    <property type="term" value="P:methylation"/>
    <property type="evidence" value="ECO:0007669"/>
    <property type="project" value="UniProtKB-KW"/>
</dbReference>
<feature type="binding site" evidence="5">
    <location>
        <begin position="117"/>
        <end position="121"/>
    </location>
    <ligand>
        <name>S-adenosyl-L-methionine</name>
        <dbReference type="ChEBI" id="CHEBI:59789"/>
    </ligand>
</feature>
<dbReference type="AlphaFoldDB" id="A0A9D2KCF4"/>
<dbReference type="InterPro" id="IPR050320">
    <property type="entry name" value="N5-glutamine_MTase"/>
</dbReference>
<evidence type="ECO:0000256" key="2">
    <source>
        <dbReference type="ARBA" id="ARBA00022679"/>
    </source>
</evidence>
<comment type="similarity">
    <text evidence="5">Belongs to the protein N5-glutamine methyltransferase family. PrmC subfamily.</text>
</comment>
<evidence type="ECO:0000259" key="7">
    <source>
        <dbReference type="Pfam" id="PF17827"/>
    </source>
</evidence>
<dbReference type="Pfam" id="PF17827">
    <property type="entry name" value="PrmC_N"/>
    <property type="match status" value="1"/>
</dbReference>
<dbReference type="GO" id="GO:0003676">
    <property type="term" value="F:nucleic acid binding"/>
    <property type="evidence" value="ECO:0007669"/>
    <property type="project" value="InterPro"/>
</dbReference>
<comment type="catalytic activity">
    <reaction evidence="4 5">
        <text>L-glutaminyl-[peptide chain release factor] + S-adenosyl-L-methionine = N(5)-methyl-L-glutaminyl-[peptide chain release factor] + S-adenosyl-L-homocysteine + H(+)</text>
        <dbReference type="Rhea" id="RHEA:42896"/>
        <dbReference type="Rhea" id="RHEA-COMP:10271"/>
        <dbReference type="Rhea" id="RHEA-COMP:10272"/>
        <dbReference type="ChEBI" id="CHEBI:15378"/>
        <dbReference type="ChEBI" id="CHEBI:30011"/>
        <dbReference type="ChEBI" id="CHEBI:57856"/>
        <dbReference type="ChEBI" id="CHEBI:59789"/>
        <dbReference type="ChEBI" id="CHEBI:61891"/>
        <dbReference type="EC" id="2.1.1.297"/>
    </reaction>
</comment>
<dbReference type="InterPro" id="IPR029063">
    <property type="entry name" value="SAM-dependent_MTases_sf"/>
</dbReference>
<dbReference type="InterPro" id="IPR007848">
    <property type="entry name" value="Small_mtfrase_dom"/>
</dbReference>
<dbReference type="Gene3D" id="3.40.50.150">
    <property type="entry name" value="Vaccinia Virus protein VP39"/>
    <property type="match status" value="1"/>
</dbReference>
<dbReference type="Proteomes" id="UP000824108">
    <property type="component" value="Unassembled WGS sequence"/>
</dbReference>
<comment type="function">
    <text evidence="5">Methylates the class 1 translation termination release factors RF1/PrfA and RF2/PrfB on the glutamine residue of the universally conserved GGQ motif.</text>
</comment>
<dbReference type="NCBIfam" id="TIGR03534">
    <property type="entry name" value="RF_mod_PrmC"/>
    <property type="match status" value="1"/>
</dbReference>
<dbReference type="CDD" id="cd02440">
    <property type="entry name" value="AdoMet_MTases"/>
    <property type="match status" value="1"/>
</dbReference>
<feature type="binding site" evidence="5">
    <location>
        <position position="140"/>
    </location>
    <ligand>
        <name>S-adenosyl-L-methionine</name>
        <dbReference type="ChEBI" id="CHEBI:59789"/>
    </ligand>
</feature>
<dbReference type="InterPro" id="IPR019874">
    <property type="entry name" value="RF_methyltr_PrmC"/>
</dbReference>
<keyword evidence="3 5" id="KW-0949">S-adenosyl-L-methionine</keyword>
<proteinExistence type="inferred from homology"/>
<evidence type="ECO:0000313" key="9">
    <source>
        <dbReference type="Proteomes" id="UP000824108"/>
    </source>
</evidence>
<dbReference type="SUPFAM" id="SSF53335">
    <property type="entry name" value="S-adenosyl-L-methionine-dependent methyltransferases"/>
    <property type="match status" value="1"/>
</dbReference>
<evidence type="ECO:0000256" key="1">
    <source>
        <dbReference type="ARBA" id="ARBA00022603"/>
    </source>
</evidence>
<dbReference type="HAMAP" id="MF_02126">
    <property type="entry name" value="RF_methyltr_PrmC"/>
    <property type="match status" value="1"/>
</dbReference>